<dbReference type="InterPro" id="IPR051412">
    <property type="entry name" value="Formin_Homology_Diaphanous_sf"/>
</dbReference>
<dbReference type="SUPFAM" id="SSF50729">
    <property type="entry name" value="PH domain-like"/>
    <property type="match status" value="1"/>
</dbReference>
<dbReference type="VEuPathDB" id="FungiDB:SPPG_07984"/>
<dbReference type="GO" id="GO:0030041">
    <property type="term" value="P:actin filament polymerization"/>
    <property type="evidence" value="ECO:0007669"/>
    <property type="project" value="TreeGrafter"/>
</dbReference>
<dbReference type="InterPro" id="IPR011993">
    <property type="entry name" value="PH-like_dom_sf"/>
</dbReference>
<evidence type="ECO:0000259" key="2">
    <source>
        <dbReference type="PROSITE" id="PS50003"/>
    </source>
</evidence>
<feature type="region of interest" description="Disordered" evidence="1">
    <location>
        <begin position="138"/>
        <end position="172"/>
    </location>
</feature>
<evidence type="ECO:0000256" key="1">
    <source>
        <dbReference type="SAM" id="MobiDB-lite"/>
    </source>
</evidence>
<dbReference type="PROSITE" id="PS50003">
    <property type="entry name" value="PH_DOMAIN"/>
    <property type="match status" value="1"/>
</dbReference>
<organism evidence="3 4">
    <name type="scientific">Spizellomyces punctatus (strain DAOM BR117)</name>
    <dbReference type="NCBI Taxonomy" id="645134"/>
    <lineage>
        <taxon>Eukaryota</taxon>
        <taxon>Fungi</taxon>
        <taxon>Fungi incertae sedis</taxon>
        <taxon>Chytridiomycota</taxon>
        <taxon>Chytridiomycota incertae sedis</taxon>
        <taxon>Chytridiomycetes</taxon>
        <taxon>Spizellomycetales</taxon>
        <taxon>Spizellomycetaceae</taxon>
        <taxon>Spizellomyces</taxon>
    </lineage>
</organism>
<feature type="compositionally biased region" description="Pro residues" evidence="1">
    <location>
        <begin position="202"/>
        <end position="215"/>
    </location>
</feature>
<dbReference type="InParanoid" id="A0A0L0H7A6"/>
<dbReference type="GO" id="GO:0005884">
    <property type="term" value="C:actin filament"/>
    <property type="evidence" value="ECO:0007669"/>
    <property type="project" value="TreeGrafter"/>
</dbReference>
<dbReference type="Proteomes" id="UP000053201">
    <property type="component" value="Unassembled WGS sequence"/>
</dbReference>
<accession>A0A0L0H7A6</accession>
<feature type="region of interest" description="Disordered" evidence="1">
    <location>
        <begin position="193"/>
        <end position="259"/>
    </location>
</feature>
<feature type="domain" description="PH" evidence="2">
    <location>
        <begin position="357"/>
        <end position="460"/>
    </location>
</feature>
<keyword evidence="4" id="KW-1185">Reference proteome</keyword>
<protein>
    <recommendedName>
        <fullName evidence="2">PH domain-containing protein</fullName>
    </recommendedName>
</protein>
<evidence type="ECO:0000313" key="3">
    <source>
        <dbReference type="EMBL" id="KNC96776.1"/>
    </source>
</evidence>
<reference evidence="3 4" key="1">
    <citation type="submission" date="2009-08" db="EMBL/GenBank/DDBJ databases">
        <title>The Genome Sequence of Spizellomyces punctatus strain DAOM BR117.</title>
        <authorList>
            <consortium name="The Broad Institute Genome Sequencing Platform"/>
            <person name="Russ C."/>
            <person name="Cuomo C."/>
            <person name="Shea T."/>
            <person name="Young S.K."/>
            <person name="Zeng Q."/>
            <person name="Koehrsen M."/>
            <person name="Haas B."/>
            <person name="Borodovsky M."/>
            <person name="Guigo R."/>
            <person name="Alvarado L."/>
            <person name="Berlin A."/>
            <person name="Bochicchio J."/>
            <person name="Borenstein D."/>
            <person name="Chapman S."/>
            <person name="Chen Z."/>
            <person name="Engels R."/>
            <person name="Freedman E."/>
            <person name="Gellesch M."/>
            <person name="Goldberg J."/>
            <person name="Griggs A."/>
            <person name="Gujja S."/>
            <person name="Heiman D."/>
            <person name="Hepburn T."/>
            <person name="Howarth C."/>
            <person name="Jen D."/>
            <person name="Larson L."/>
            <person name="Lewis B."/>
            <person name="Mehta T."/>
            <person name="Park D."/>
            <person name="Pearson M."/>
            <person name="Roberts A."/>
            <person name="Saif S."/>
            <person name="Shenoy N."/>
            <person name="Sisk P."/>
            <person name="Stolte C."/>
            <person name="Sykes S."/>
            <person name="Thomson T."/>
            <person name="Walk T."/>
            <person name="White J."/>
            <person name="Yandava C."/>
            <person name="Burger G."/>
            <person name="Gray M.W."/>
            <person name="Holland P.W.H."/>
            <person name="King N."/>
            <person name="Lang F.B.F."/>
            <person name="Roger A.J."/>
            <person name="Ruiz-Trillo I."/>
            <person name="Lander E."/>
            <person name="Nusbaum C."/>
        </authorList>
    </citation>
    <scope>NUCLEOTIDE SEQUENCE [LARGE SCALE GENOMIC DNA]</scope>
    <source>
        <strain evidence="3 4">DAOM BR117</strain>
    </source>
</reference>
<name>A0A0L0H7A6_SPIPD</name>
<feature type="compositionally biased region" description="Low complexity" evidence="1">
    <location>
        <begin position="139"/>
        <end position="154"/>
    </location>
</feature>
<dbReference type="RefSeq" id="XP_016604816.1">
    <property type="nucleotide sequence ID" value="XM_016756135.1"/>
</dbReference>
<dbReference type="OrthoDB" id="10346477at2759"/>
<proteinExistence type="predicted"/>
<evidence type="ECO:0000313" key="4">
    <source>
        <dbReference type="Proteomes" id="UP000053201"/>
    </source>
</evidence>
<feature type="region of interest" description="Disordered" evidence="1">
    <location>
        <begin position="529"/>
        <end position="549"/>
    </location>
</feature>
<dbReference type="AlphaFoldDB" id="A0A0L0H7A6"/>
<dbReference type="InterPro" id="IPR001849">
    <property type="entry name" value="PH_domain"/>
</dbReference>
<feature type="compositionally biased region" description="Pro residues" evidence="1">
    <location>
        <begin position="234"/>
        <end position="243"/>
    </location>
</feature>
<sequence length="618" mass="66598">MGRTLEWTSRTTMTNSTHSVNMLQHEALSDKPGDETGSTEPETGLVVPKGNMRREVSCYSLLSAYQAGSSGGEEEEDEKDAVLPLTEYPPPRLLRTVKNTNGSRAHLQSLYATLEEVMAVKARLNRTSTMAWSADDITSRSSSTGMASNSSGSTLFEDGEHPAVPASMDTLWSDDTNEKKLISILNDERSIGWSPAVHPRLGPLPKPPPRSPLPVSPTSSLPTPPHSPLSRNLSPPPPPPVSPPTDSDQENLVFDSRPNVANTKALKTLGILSSKEADAANGAVQGNSKAFKMLGISADDAMSTAGSQSGPSSPTGFRALALRLSKNEAQKARRAISTGTLQSPSEPNALPALHTITRLFSGPLHKLYPAAVFRPWKRRHGVLAPGRIYIFKSDSMHERAVDCLPVQVDTEVTTGLGGEMDKKGGFTVRTGSRTWFLAVDHADVEIGLERWIKAIKDAVLREKFSVATLPPPPPQYEDVLSDEEEQDLPQLPEIRSIVPTPVRITSIPTSPTSPLSSDSQLFRSDSGVSTLSYHKRPPPHYRGSMGPPPPMPLPEVPPAFYRLSVLSSTSSHASSGSQLPEQIDEAIKTLDHLLEDGIQAAGRGTFGRDGKRLQSVVG</sequence>
<dbReference type="PANTHER" id="PTHR45691">
    <property type="entry name" value="PROTEIN DIAPHANOUS"/>
    <property type="match status" value="1"/>
</dbReference>
<dbReference type="PANTHER" id="PTHR45691:SF6">
    <property type="entry name" value="PROTEIN DIAPHANOUS"/>
    <property type="match status" value="1"/>
</dbReference>
<dbReference type="GeneID" id="27691166"/>
<gene>
    <name evidence="3" type="ORF">SPPG_07984</name>
</gene>
<dbReference type="Gene3D" id="2.30.29.30">
    <property type="entry name" value="Pleckstrin-homology domain (PH domain)/Phosphotyrosine-binding domain (PTB)"/>
    <property type="match status" value="1"/>
</dbReference>
<dbReference type="SMART" id="SM00233">
    <property type="entry name" value="PH"/>
    <property type="match status" value="1"/>
</dbReference>
<dbReference type="EMBL" id="KQ257467">
    <property type="protein sequence ID" value="KNC96776.1"/>
    <property type="molecule type" value="Genomic_DNA"/>
</dbReference>